<keyword evidence="3" id="KW-1185">Reference proteome</keyword>
<reference evidence="2 3" key="1">
    <citation type="submission" date="2017-08" db="EMBL/GenBank/DDBJ databases">
        <title>Reclassification of Bisgaard taxon 37 and 44.</title>
        <authorList>
            <person name="Christensen H."/>
        </authorList>
    </citation>
    <scope>NUCLEOTIDE SEQUENCE [LARGE SCALE GENOMIC DNA]</scope>
    <source>
        <strain evidence="2 3">B96_4</strain>
    </source>
</reference>
<evidence type="ECO:0000313" key="3">
    <source>
        <dbReference type="Proteomes" id="UP000266258"/>
    </source>
</evidence>
<dbReference type="Proteomes" id="UP000266258">
    <property type="component" value="Unassembled WGS sequence"/>
</dbReference>
<evidence type="ECO:0000256" key="1">
    <source>
        <dbReference type="SAM" id="SignalP"/>
    </source>
</evidence>
<accession>A0A3A1Y5S8</accession>
<feature type="chain" id="PRO_5017391464" description="Porin" evidence="1">
    <location>
        <begin position="20"/>
        <end position="385"/>
    </location>
</feature>
<organism evidence="2 3">
    <name type="scientific">Psittacicella melopsittaci</name>
    <dbReference type="NCBI Taxonomy" id="2028576"/>
    <lineage>
        <taxon>Bacteria</taxon>
        <taxon>Pseudomonadati</taxon>
        <taxon>Pseudomonadota</taxon>
        <taxon>Gammaproteobacteria</taxon>
        <taxon>Pasteurellales</taxon>
        <taxon>Psittacicellaceae</taxon>
        <taxon>Psittacicella</taxon>
    </lineage>
</organism>
<evidence type="ECO:0008006" key="4">
    <source>
        <dbReference type="Google" id="ProtNLM"/>
    </source>
</evidence>
<dbReference type="Gene3D" id="2.40.160.10">
    <property type="entry name" value="Porin"/>
    <property type="match status" value="1"/>
</dbReference>
<sequence>MKRTLLSLVLATVATTAFSATIYKSDNASLTFGAQIRGYINHFNVEHKTDSVLYAKFKQERNDLRTRVWFGGKIGDGQGLELGFFVRGQHGFNYIYSETDSYTDGTYSSTAKGGKHSRYGFILNVGTVHLSYKGWGELKYGKFPVVSDWKFGDDTNVLKIDDKSYNHLSYTAWTAATSFDSAIQYRNTVGNIGFGLSYGKTNQTATTRLSQWAGAFSYNVVDVGKVQAIYANTAKRVTTSAAKKDQTINSFDLAWYSKVAGVNYGVALTYNRDKTYTSPGYSHTNAWSIAAKASYVLNQYFQPYTGISYVHSSTDYTTSSNEIKSNSVRVYLGAKSDVYKYKSLNVRVFLEGGIARAKKDITASNVTTTHDFSTSAVALGVITSF</sequence>
<dbReference type="RefSeq" id="WP_119497676.1">
    <property type="nucleotide sequence ID" value="NZ_NRJH01000063.1"/>
</dbReference>
<dbReference type="InterPro" id="IPR023614">
    <property type="entry name" value="Porin_dom_sf"/>
</dbReference>
<keyword evidence="1" id="KW-0732">Signal</keyword>
<protein>
    <recommendedName>
        <fullName evidence="4">Porin</fullName>
    </recommendedName>
</protein>
<feature type="signal peptide" evidence="1">
    <location>
        <begin position="1"/>
        <end position="19"/>
    </location>
</feature>
<comment type="caution">
    <text evidence="2">The sequence shown here is derived from an EMBL/GenBank/DDBJ whole genome shotgun (WGS) entry which is preliminary data.</text>
</comment>
<dbReference type="EMBL" id="NRJH01000063">
    <property type="protein sequence ID" value="RIY31547.1"/>
    <property type="molecule type" value="Genomic_DNA"/>
</dbReference>
<dbReference type="AlphaFoldDB" id="A0A3A1Y5S8"/>
<dbReference type="OrthoDB" id="5676325at2"/>
<dbReference type="SUPFAM" id="SSF56935">
    <property type="entry name" value="Porins"/>
    <property type="match status" value="1"/>
</dbReference>
<name>A0A3A1Y5S8_9GAMM</name>
<proteinExistence type="predicted"/>
<evidence type="ECO:0000313" key="2">
    <source>
        <dbReference type="EMBL" id="RIY31547.1"/>
    </source>
</evidence>
<gene>
    <name evidence="2" type="ORF">CJP74_07010</name>
</gene>